<keyword evidence="1" id="KW-0472">Membrane</keyword>
<comment type="caution">
    <text evidence="3">The sequence shown here is derived from an EMBL/GenBank/DDBJ whole genome shotgun (WGS) entry which is preliminary data.</text>
</comment>
<dbReference type="InterPro" id="IPR006598">
    <property type="entry name" value="CAP10"/>
</dbReference>
<keyword evidence="1" id="KW-0812">Transmembrane</keyword>
<dbReference type="EMBL" id="BSYO01000024">
    <property type="protein sequence ID" value="GMH22481.1"/>
    <property type="molecule type" value="Genomic_DNA"/>
</dbReference>
<evidence type="ECO:0000313" key="3">
    <source>
        <dbReference type="EMBL" id="GMH22481.1"/>
    </source>
</evidence>
<reference evidence="3" key="1">
    <citation type="submission" date="2023-05" db="EMBL/GenBank/DDBJ databases">
        <title>Nepenthes gracilis genome sequencing.</title>
        <authorList>
            <person name="Fukushima K."/>
        </authorList>
    </citation>
    <scope>NUCLEOTIDE SEQUENCE</scope>
    <source>
        <strain evidence="3">SING2019-196</strain>
    </source>
</reference>
<evidence type="ECO:0000259" key="2">
    <source>
        <dbReference type="Pfam" id="PF05686"/>
    </source>
</evidence>
<dbReference type="PANTHER" id="PTHR12203">
    <property type="entry name" value="KDEL LYS-ASP-GLU-LEU CONTAINING - RELATED"/>
    <property type="match status" value="1"/>
</dbReference>
<name>A0AAD3T4G9_NEPGR</name>
<protein>
    <recommendedName>
        <fullName evidence="2">Glycosyl transferase CAP10 domain-containing protein</fullName>
    </recommendedName>
</protein>
<dbReference type="InterPro" id="IPR051091">
    <property type="entry name" value="O-Glucosyltr/Glycosyltrsf_90"/>
</dbReference>
<feature type="domain" description="Glycosyl transferase CAP10" evidence="2">
    <location>
        <begin position="112"/>
        <end position="186"/>
    </location>
</feature>
<dbReference type="PANTHER" id="PTHR12203:SF99">
    <property type="entry name" value="OS04G0534100 PROTEIN"/>
    <property type="match status" value="1"/>
</dbReference>
<dbReference type="AlphaFoldDB" id="A0AAD3T4G9"/>
<evidence type="ECO:0000256" key="1">
    <source>
        <dbReference type="SAM" id="Phobius"/>
    </source>
</evidence>
<dbReference type="Pfam" id="PF05686">
    <property type="entry name" value="Glyco_transf_90"/>
    <property type="match status" value="1"/>
</dbReference>
<sequence>MEKPAHGSGLRLSKLFCRALEVVKWPATSSSKVFSATTASLLLVVLLVGTIASTRWIGVSTFAGVSFQRLFRPFPEYPLRDEYLLYCTTTNTTLTCLANYSPPGVSAKWLSHHQCPDYFRWIHEDLKPWKKEGITLKMVESAKQFTHFRLVIVNGTAYVKKYDTPFQPRDVLTLWGVLQLLKLYPG</sequence>
<organism evidence="3 4">
    <name type="scientific">Nepenthes gracilis</name>
    <name type="common">Slender pitcher plant</name>
    <dbReference type="NCBI Taxonomy" id="150966"/>
    <lineage>
        <taxon>Eukaryota</taxon>
        <taxon>Viridiplantae</taxon>
        <taxon>Streptophyta</taxon>
        <taxon>Embryophyta</taxon>
        <taxon>Tracheophyta</taxon>
        <taxon>Spermatophyta</taxon>
        <taxon>Magnoliopsida</taxon>
        <taxon>eudicotyledons</taxon>
        <taxon>Gunneridae</taxon>
        <taxon>Pentapetalae</taxon>
        <taxon>Caryophyllales</taxon>
        <taxon>Nepenthaceae</taxon>
        <taxon>Nepenthes</taxon>
    </lineage>
</organism>
<dbReference type="Proteomes" id="UP001279734">
    <property type="component" value="Unassembled WGS sequence"/>
</dbReference>
<proteinExistence type="predicted"/>
<gene>
    <name evidence="3" type="ORF">Nepgr_024324</name>
</gene>
<keyword evidence="1" id="KW-1133">Transmembrane helix</keyword>
<accession>A0AAD3T4G9</accession>
<feature type="transmembrane region" description="Helical" evidence="1">
    <location>
        <begin position="33"/>
        <end position="52"/>
    </location>
</feature>
<keyword evidence="4" id="KW-1185">Reference proteome</keyword>
<evidence type="ECO:0000313" key="4">
    <source>
        <dbReference type="Proteomes" id="UP001279734"/>
    </source>
</evidence>